<evidence type="ECO:0000313" key="2">
    <source>
        <dbReference type="EMBL" id="OEK04358.1"/>
    </source>
</evidence>
<feature type="transmembrane region" description="Helical" evidence="1">
    <location>
        <begin position="137"/>
        <end position="156"/>
    </location>
</feature>
<name>A0A1E5SZ01_9BACT</name>
<keyword evidence="1" id="KW-1133">Transmembrane helix</keyword>
<dbReference type="RefSeq" id="WP_069835863.1">
    <property type="nucleotide sequence ID" value="NZ_MDGQ01000005.1"/>
</dbReference>
<proteinExistence type="predicted"/>
<sequence length="157" mass="18098">MTKNQNKLQLTITGIFTLLALVILVDLALPGKFEMNEIVSINKSREEYNNAAGNFHYSYQIETSKHTFPVEEAFTNLVKPQDFVAYSVSRIFQEVNWYKVPRIGDEHTYSLRIVSGLVLPLLALSVFFIRYRFNKNMSTLVFVLQVLLIADLVFLLM</sequence>
<comment type="caution">
    <text evidence="2">The sequence shown here is derived from an EMBL/GenBank/DDBJ whole genome shotgun (WGS) entry which is preliminary data.</text>
</comment>
<gene>
    <name evidence="2" type="ORF">BFP71_12815</name>
</gene>
<keyword evidence="1" id="KW-0812">Transmembrane</keyword>
<dbReference type="STRING" id="1563681.BFP71_12815"/>
<dbReference type="OrthoDB" id="982428at2"/>
<accession>A0A1E5SZ01</accession>
<evidence type="ECO:0000313" key="3">
    <source>
        <dbReference type="Proteomes" id="UP000095552"/>
    </source>
</evidence>
<feature type="transmembrane region" description="Helical" evidence="1">
    <location>
        <begin position="12"/>
        <end position="29"/>
    </location>
</feature>
<feature type="transmembrane region" description="Helical" evidence="1">
    <location>
        <begin position="109"/>
        <end position="131"/>
    </location>
</feature>
<organism evidence="2 3">
    <name type="scientific">Roseivirga misakiensis</name>
    <dbReference type="NCBI Taxonomy" id="1563681"/>
    <lineage>
        <taxon>Bacteria</taxon>
        <taxon>Pseudomonadati</taxon>
        <taxon>Bacteroidota</taxon>
        <taxon>Cytophagia</taxon>
        <taxon>Cytophagales</taxon>
        <taxon>Roseivirgaceae</taxon>
        <taxon>Roseivirga</taxon>
    </lineage>
</organism>
<dbReference type="AlphaFoldDB" id="A0A1E5SZ01"/>
<dbReference type="Proteomes" id="UP000095552">
    <property type="component" value="Unassembled WGS sequence"/>
</dbReference>
<evidence type="ECO:0000256" key="1">
    <source>
        <dbReference type="SAM" id="Phobius"/>
    </source>
</evidence>
<keyword evidence="1" id="KW-0472">Membrane</keyword>
<dbReference type="EMBL" id="MDGQ01000005">
    <property type="protein sequence ID" value="OEK04358.1"/>
    <property type="molecule type" value="Genomic_DNA"/>
</dbReference>
<protein>
    <submittedName>
        <fullName evidence="2">Uncharacterized protein</fullName>
    </submittedName>
</protein>
<reference evidence="2 3" key="1">
    <citation type="submission" date="2016-08" db="EMBL/GenBank/DDBJ databases">
        <title>Draft genome of Fabibacter sp. strain SK-8.</title>
        <authorList>
            <person name="Wong S.-K."/>
            <person name="Hamasaki K."/>
            <person name="Yoshizawa S."/>
        </authorList>
    </citation>
    <scope>NUCLEOTIDE SEQUENCE [LARGE SCALE GENOMIC DNA]</scope>
    <source>
        <strain evidence="2 3">SK-8</strain>
    </source>
</reference>
<keyword evidence="3" id="KW-1185">Reference proteome</keyword>